<evidence type="ECO:0000256" key="3">
    <source>
        <dbReference type="ARBA" id="ARBA00022741"/>
    </source>
</evidence>
<accession>A0AAU9KYT0</accession>
<evidence type="ECO:0000313" key="9">
    <source>
        <dbReference type="Proteomes" id="UP001158986"/>
    </source>
</evidence>
<dbReference type="PANTHER" id="PTHR24345:SF91">
    <property type="entry name" value="SERINE_THREONINE-PROTEIN KINASE PLK4"/>
    <property type="match status" value="1"/>
</dbReference>
<dbReference type="PROSITE" id="PS50011">
    <property type="entry name" value="PROTEIN_KINASE_DOM"/>
    <property type="match status" value="1"/>
</dbReference>
<keyword evidence="9" id="KW-1185">Reference proteome</keyword>
<dbReference type="EMBL" id="CAKKTJ010000258">
    <property type="protein sequence ID" value="CAH0478508.1"/>
    <property type="molecule type" value="Genomic_DNA"/>
</dbReference>
<reference evidence="7 9" key="1">
    <citation type="submission" date="2021-11" db="EMBL/GenBank/DDBJ databases">
        <authorList>
            <person name="Islam A."/>
            <person name="Islam S."/>
            <person name="Flora M.S."/>
            <person name="Rahman M."/>
            <person name="Ziaur R.M."/>
            <person name="Epstein J.H."/>
            <person name="Hassan M."/>
            <person name="Klassen M."/>
            <person name="Woodard K."/>
            <person name="Webb A."/>
            <person name="Webby R.J."/>
            <person name="El Zowalaty M.E."/>
        </authorList>
    </citation>
    <scope>NUCLEOTIDE SEQUENCE</scope>
    <source>
        <strain evidence="8">Pbs1</strain>
        <strain evidence="7">Pbs3</strain>
    </source>
</reference>
<evidence type="ECO:0000259" key="6">
    <source>
        <dbReference type="PROSITE" id="PS50011"/>
    </source>
</evidence>
<dbReference type="Proteomes" id="UP001158986">
    <property type="component" value="Unassembled WGS sequence"/>
</dbReference>
<dbReference type="AlphaFoldDB" id="A0AAU9KYT0"/>
<organism evidence="7 10">
    <name type="scientific">Peronospora belbahrii</name>
    <dbReference type="NCBI Taxonomy" id="622444"/>
    <lineage>
        <taxon>Eukaryota</taxon>
        <taxon>Sar</taxon>
        <taxon>Stramenopiles</taxon>
        <taxon>Oomycota</taxon>
        <taxon>Peronosporomycetes</taxon>
        <taxon>Peronosporales</taxon>
        <taxon>Peronosporaceae</taxon>
        <taxon>Peronospora</taxon>
    </lineage>
</organism>
<evidence type="ECO:0000313" key="8">
    <source>
        <dbReference type="EMBL" id="CAH0517484.1"/>
    </source>
</evidence>
<keyword evidence="2" id="KW-0808">Transferase</keyword>
<dbReference type="InterPro" id="IPR000719">
    <property type="entry name" value="Prot_kinase_dom"/>
</dbReference>
<proteinExistence type="predicted"/>
<keyword evidence="3" id="KW-0547">Nucleotide-binding</keyword>
<evidence type="ECO:0000256" key="5">
    <source>
        <dbReference type="ARBA" id="ARBA00022840"/>
    </source>
</evidence>
<evidence type="ECO:0000313" key="10">
    <source>
        <dbReference type="Proteomes" id="UP001160483"/>
    </source>
</evidence>
<dbReference type="SMART" id="SM00220">
    <property type="entry name" value="S_TKc"/>
    <property type="match status" value="1"/>
</dbReference>
<dbReference type="GO" id="GO:0005634">
    <property type="term" value="C:nucleus"/>
    <property type="evidence" value="ECO:0007669"/>
    <property type="project" value="TreeGrafter"/>
</dbReference>
<evidence type="ECO:0000256" key="1">
    <source>
        <dbReference type="ARBA" id="ARBA00022527"/>
    </source>
</evidence>
<dbReference type="GO" id="GO:0005524">
    <property type="term" value="F:ATP binding"/>
    <property type="evidence" value="ECO:0007669"/>
    <property type="project" value="UniProtKB-KW"/>
</dbReference>
<dbReference type="SUPFAM" id="SSF56112">
    <property type="entry name" value="Protein kinase-like (PK-like)"/>
    <property type="match status" value="1"/>
</dbReference>
<name>A0AAU9KYT0_9STRA</name>
<dbReference type="PANTHER" id="PTHR24345">
    <property type="entry name" value="SERINE/THREONINE-PROTEIN KINASE PLK"/>
    <property type="match status" value="1"/>
</dbReference>
<dbReference type="Proteomes" id="UP001160483">
    <property type="component" value="Unassembled WGS sequence"/>
</dbReference>
<dbReference type="Gene3D" id="1.10.510.10">
    <property type="entry name" value="Transferase(Phosphotransferase) domain 1"/>
    <property type="match status" value="1"/>
</dbReference>
<protein>
    <recommendedName>
        <fullName evidence="6">Protein kinase domain-containing protein</fullName>
    </recommendedName>
</protein>
<sequence length="185" mass="20931">MELCVEGDLWDRAQRSPNGQVQEQEALRLFCKMTRSLHYLHNNGIAHRDVSLKNVLLCNGVCKISDLGLATDAERTCENEVVGKAYYMAPEVVTGQSYSPILADMWPLGMTLFIMLTGSPLVHRAQEFDNDFYSFLKLGIRRVVCAWKMSSFISEEVCDLMSALLQRNPIDRLTTSDVFAHPLLQ</sequence>
<gene>
    <name evidence="8" type="ORF">PBS001_LOCUS4093</name>
    <name evidence="7" type="ORF">PBS003_LOCUS5201</name>
</gene>
<dbReference type="InterPro" id="IPR011009">
    <property type="entry name" value="Kinase-like_dom_sf"/>
</dbReference>
<evidence type="ECO:0000256" key="2">
    <source>
        <dbReference type="ARBA" id="ARBA00022679"/>
    </source>
</evidence>
<comment type="caution">
    <text evidence="7">The sequence shown here is derived from an EMBL/GenBank/DDBJ whole genome shotgun (WGS) entry which is preliminary data.</text>
</comment>
<dbReference type="Pfam" id="PF00069">
    <property type="entry name" value="Pkinase"/>
    <property type="match status" value="1"/>
</dbReference>
<keyword evidence="4" id="KW-0418">Kinase</keyword>
<keyword evidence="5" id="KW-0067">ATP-binding</keyword>
<dbReference type="EMBL" id="CAKLCB010000242">
    <property type="protein sequence ID" value="CAH0517484.1"/>
    <property type="molecule type" value="Genomic_DNA"/>
</dbReference>
<keyword evidence="1" id="KW-0723">Serine/threonine-protein kinase</keyword>
<dbReference type="GO" id="GO:0004674">
    <property type="term" value="F:protein serine/threonine kinase activity"/>
    <property type="evidence" value="ECO:0007669"/>
    <property type="project" value="UniProtKB-KW"/>
</dbReference>
<evidence type="ECO:0000313" key="7">
    <source>
        <dbReference type="EMBL" id="CAH0478508.1"/>
    </source>
</evidence>
<evidence type="ECO:0000256" key="4">
    <source>
        <dbReference type="ARBA" id="ARBA00022777"/>
    </source>
</evidence>
<feature type="domain" description="Protein kinase" evidence="6">
    <location>
        <begin position="1"/>
        <end position="184"/>
    </location>
</feature>